<protein>
    <submittedName>
        <fullName evidence="2">Uncharacterized protein</fullName>
    </submittedName>
</protein>
<keyword evidence="1" id="KW-0732">Signal</keyword>
<gene>
    <name evidence="2" type="ORF">SI8410_06009237</name>
</gene>
<feature type="signal peptide" evidence="1">
    <location>
        <begin position="1"/>
        <end position="28"/>
    </location>
</feature>
<accession>A0A7I8KM72</accession>
<reference evidence="2" key="1">
    <citation type="submission" date="2020-02" db="EMBL/GenBank/DDBJ databases">
        <authorList>
            <person name="Scholz U."/>
            <person name="Mascher M."/>
            <person name="Fiebig A."/>
        </authorList>
    </citation>
    <scope>NUCLEOTIDE SEQUENCE</scope>
</reference>
<evidence type="ECO:0000256" key="1">
    <source>
        <dbReference type="SAM" id="SignalP"/>
    </source>
</evidence>
<organism evidence="2 3">
    <name type="scientific">Spirodela intermedia</name>
    <name type="common">Intermediate duckweed</name>
    <dbReference type="NCBI Taxonomy" id="51605"/>
    <lineage>
        <taxon>Eukaryota</taxon>
        <taxon>Viridiplantae</taxon>
        <taxon>Streptophyta</taxon>
        <taxon>Embryophyta</taxon>
        <taxon>Tracheophyta</taxon>
        <taxon>Spermatophyta</taxon>
        <taxon>Magnoliopsida</taxon>
        <taxon>Liliopsida</taxon>
        <taxon>Araceae</taxon>
        <taxon>Lemnoideae</taxon>
        <taxon>Spirodela</taxon>
    </lineage>
</organism>
<name>A0A7I8KM72_SPIIN</name>
<keyword evidence="3" id="KW-1185">Reference proteome</keyword>
<sequence>MANKGALTAAAAILLLVLVLFQAIPTDAARRMAQELAPAAPPPPPRNLVPICQRCFFPPAPVFYCPACLCCSPKPAFGCCKCCTGPIETFGSPHP</sequence>
<dbReference type="Proteomes" id="UP000663760">
    <property type="component" value="Chromosome 6"/>
</dbReference>
<feature type="chain" id="PRO_5029457132" evidence="1">
    <location>
        <begin position="29"/>
        <end position="95"/>
    </location>
</feature>
<evidence type="ECO:0000313" key="2">
    <source>
        <dbReference type="EMBL" id="CAA7398572.1"/>
    </source>
</evidence>
<proteinExistence type="predicted"/>
<evidence type="ECO:0000313" key="3">
    <source>
        <dbReference type="Proteomes" id="UP000663760"/>
    </source>
</evidence>
<dbReference type="AlphaFoldDB" id="A0A7I8KM72"/>
<dbReference type="EMBL" id="LR746269">
    <property type="protein sequence ID" value="CAA7398572.1"/>
    <property type="molecule type" value="Genomic_DNA"/>
</dbReference>